<feature type="transmembrane region" description="Helical" evidence="1">
    <location>
        <begin position="62"/>
        <end position="79"/>
    </location>
</feature>
<dbReference type="InterPro" id="IPR025330">
    <property type="entry name" value="DUF4236"/>
</dbReference>
<name>A0A3D5IYU2_9FLAO</name>
<dbReference type="EMBL" id="DPMF01000090">
    <property type="protein sequence ID" value="HCV80216.1"/>
    <property type="molecule type" value="Genomic_DNA"/>
</dbReference>
<evidence type="ECO:0000259" key="2">
    <source>
        <dbReference type="Pfam" id="PF14020"/>
    </source>
</evidence>
<dbReference type="AlphaFoldDB" id="A0A3D5IYU2"/>
<keyword evidence="1" id="KW-1133">Transmembrane helix</keyword>
<accession>A0A3D5IYU2</accession>
<evidence type="ECO:0000313" key="4">
    <source>
        <dbReference type="Proteomes" id="UP000264330"/>
    </source>
</evidence>
<evidence type="ECO:0000313" key="3">
    <source>
        <dbReference type="EMBL" id="HCV80216.1"/>
    </source>
</evidence>
<keyword evidence="1" id="KW-0812">Transmembrane</keyword>
<evidence type="ECO:0000256" key="1">
    <source>
        <dbReference type="SAM" id="Phobius"/>
    </source>
</evidence>
<dbReference type="Pfam" id="PF14020">
    <property type="entry name" value="DUF4236"/>
    <property type="match status" value="1"/>
</dbReference>
<dbReference type="Proteomes" id="UP000264330">
    <property type="component" value="Unassembled WGS sequence"/>
</dbReference>
<gene>
    <name evidence="3" type="ORF">DGQ38_04120</name>
</gene>
<proteinExistence type="predicted"/>
<sequence length="84" mass="9121">MGLRIHKRINLGKGVGINISKSGISPSIRTKRGTLSTKSFSVRTGIPGLTYRKTFSTAKGKGCLLQMLICFGILTFLTYKLSSL</sequence>
<feature type="domain" description="DUF4236" evidence="2">
    <location>
        <begin position="4"/>
        <end position="52"/>
    </location>
</feature>
<protein>
    <submittedName>
        <fullName evidence="3">DUF4236 domain-containing protein</fullName>
    </submittedName>
</protein>
<dbReference type="RefSeq" id="WP_041578775.1">
    <property type="nucleotide sequence ID" value="NZ_CAJXAW010000026.1"/>
</dbReference>
<keyword evidence="1" id="KW-0472">Membrane</keyword>
<comment type="caution">
    <text evidence="3">The sequence shown here is derived from an EMBL/GenBank/DDBJ whole genome shotgun (WGS) entry which is preliminary data.</text>
</comment>
<reference evidence="3 4" key="1">
    <citation type="journal article" date="2018" name="Nat. Biotechnol.">
        <title>A standardized bacterial taxonomy based on genome phylogeny substantially revises the tree of life.</title>
        <authorList>
            <person name="Parks D.H."/>
            <person name="Chuvochina M."/>
            <person name="Waite D.W."/>
            <person name="Rinke C."/>
            <person name="Skarshewski A."/>
            <person name="Chaumeil P.A."/>
            <person name="Hugenholtz P."/>
        </authorList>
    </citation>
    <scope>NUCLEOTIDE SEQUENCE [LARGE SCALE GENOMIC DNA]</scope>
    <source>
        <strain evidence="3">UBA9359</strain>
    </source>
</reference>
<organism evidence="3 4">
    <name type="scientific">Zunongwangia profunda</name>
    <dbReference type="NCBI Taxonomy" id="398743"/>
    <lineage>
        <taxon>Bacteria</taxon>
        <taxon>Pseudomonadati</taxon>
        <taxon>Bacteroidota</taxon>
        <taxon>Flavobacteriia</taxon>
        <taxon>Flavobacteriales</taxon>
        <taxon>Flavobacteriaceae</taxon>
        <taxon>Zunongwangia</taxon>
    </lineage>
</organism>